<feature type="repeat" description="ANK" evidence="7">
    <location>
        <begin position="1617"/>
        <end position="1649"/>
    </location>
</feature>
<comment type="subcellular location">
    <subcellularLocation>
        <location evidence="1">Membrane</location>
        <topology evidence="1">Multi-pass membrane protein</topology>
    </subcellularLocation>
</comment>
<evidence type="ECO:0000256" key="5">
    <source>
        <dbReference type="ARBA" id="ARBA00023136"/>
    </source>
</evidence>
<evidence type="ECO:0000256" key="8">
    <source>
        <dbReference type="SAM" id="Phobius"/>
    </source>
</evidence>
<keyword evidence="5 8" id="KW-0472">Membrane</keyword>
<dbReference type="SUPFAM" id="SSF48403">
    <property type="entry name" value="Ankyrin repeat"/>
    <property type="match status" value="5"/>
</dbReference>
<comment type="caution">
    <text evidence="10">The sequence shown here is derived from an EMBL/GenBank/DDBJ whole genome shotgun (WGS) entry which is preliminary data.</text>
</comment>
<feature type="transmembrane region" description="Helical" evidence="8">
    <location>
        <begin position="203"/>
        <end position="227"/>
    </location>
</feature>
<feature type="transmembrane region" description="Helical" evidence="8">
    <location>
        <begin position="2528"/>
        <end position="2547"/>
    </location>
</feature>
<feature type="transmembrane region" description="Helical" evidence="8">
    <location>
        <begin position="2461"/>
        <end position="2479"/>
    </location>
</feature>
<keyword evidence="3 8" id="KW-1133">Transmembrane helix</keyword>
<evidence type="ECO:0000256" key="7">
    <source>
        <dbReference type="PROSITE-ProRule" id="PRU00023"/>
    </source>
</evidence>
<dbReference type="PROSITE" id="PS50088">
    <property type="entry name" value="ANK_REPEAT"/>
    <property type="match status" value="7"/>
</dbReference>
<feature type="repeat" description="ANK" evidence="7">
    <location>
        <begin position="1686"/>
        <end position="1718"/>
    </location>
</feature>
<dbReference type="SMART" id="SM00248">
    <property type="entry name" value="ANK"/>
    <property type="match status" value="19"/>
</dbReference>
<evidence type="ECO:0000256" key="1">
    <source>
        <dbReference type="ARBA" id="ARBA00004141"/>
    </source>
</evidence>
<dbReference type="GO" id="GO:0120547">
    <property type="term" value="F:heme A synthase activity"/>
    <property type="evidence" value="ECO:0007669"/>
    <property type="project" value="InterPro"/>
</dbReference>
<feature type="repeat" description="ANK" evidence="7">
    <location>
        <begin position="1457"/>
        <end position="1489"/>
    </location>
</feature>
<dbReference type="PRINTS" id="PR01415">
    <property type="entry name" value="ANKYRIN"/>
</dbReference>
<dbReference type="GO" id="GO:0005216">
    <property type="term" value="F:monoatomic ion channel activity"/>
    <property type="evidence" value="ECO:0007669"/>
    <property type="project" value="InterPro"/>
</dbReference>
<evidence type="ECO:0000313" key="11">
    <source>
        <dbReference type="Proteomes" id="UP000243217"/>
    </source>
</evidence>
<dbReference type="STRING" id="74557.A0A1V9YX11"/>
<feature type="repeat" description="ANK" evidence="7">
    <location>
        <begin position="1967"/>
        <end position="1999"/>
    </location>
</feature>
<feature type="transmembrane region" description="Helical" evidence="8">
    <location>
        <begin position="135"/>
        <end position="153"/>
    </location>
</feature>
<dbReference type="EMBL" id="JNBS01002567">
    <property type="protein sequence ID" value="OQR90251.1"/>
    <property type="molecule type" value="Genomic_DNA"/>
</dbReference>
<dbReference type="InterPro" id="IPR023754">
    <property type="entry name" value="HemeA_Synthase_type2"/>
</dbReference>
<dbReference type="InterPro" id="IPR002110">
    <property type="entry name" value="Ankyrin_rpt"/>
</dbReference>
<evidence type="ECO:0000256" key="6">
    <source>
        <dbReference type="ARBA" id="ARBA00023444"/>
    </source>
</evidence>
<evidence type="ECO:0000256" key="3">
    <source>
        <dbReference type="ARBA" id="ARBA00022989"/>
    </source>
</evidence>
<dbReference type="Pfam" id="PF00520">
    <property type="entry name" value="Ion_trans"/>
    <property type="match status" value="1"/>
</dbReference>
<dbReference type="CDD" id="cd20336">
    <property type="entry name" value="Rcat_RBR"/>
    <property type="match status" value="1"/>
</dbReference>
<feature type="repeat" description="ANK" evidence="7">
    <location>
        <begin position="2172"/>
        <end position="2199"/>
    </location>
</feature>
<feature type="repeat" description="ANK" evidence="7">
    <location>
        <begin position="1719"/>
        <end position="1744"/>
    </location>
</feature>
<protein>
    <recommendedName>
        <fullName evidence="9">Ion transport domain-containing protein</fullName>
    </recommendedName>
</protein>
<dbReference type="Gene3D" id="1.25.40.20">
    <property type="entry name" value="Ankyrin repeat-containing domain"/>
    <property type="match status" value="9"/>
</dbReference>
<feature type="transmembrane region" description="Helical" evidence="8">
    <location>
        <begin position="165"/>
        <end position="183"/>
    </location>
</feature>
<dbReference type="Proteomes" id="UP000243217">
    <property type="component" value="Unassembled WGS sequence"/>
</dbReference>
<keyword evidence="11" id="KW-1185">Reference proteome</keyword>
<feature type="transmembrane region" description="Helical" evidence="8">
    <location>
        <begin position="2491"/>
        <end position="2516"/>
    </location>
</feature>
<dbReference type="Pfam" id="PF00023">
    <property type="entry name" value="Ank"/>
    <property type="match status" value="2"/>
</dbReference>
<evidence type="ECO:0000256" key="4">
    <source>
        <dbReference type="ARBA" id="ARBA00023133"/>
    </source>
</evidence>
<dbReference type="InterPro" id="IPR052050">
    <property type="entry name" value="SecEffector_AnkRepeat"/>
</dbReference>
<reference evidence="10 11" key="1">
    <citation type="journal article" date="2014" name="Genome Biol. Evol.">
        <title>The secreted proteins of Achlya hypogyna and Thraustotheca clavata identify the ancestral oomycete secretome and reveal gene acquisitions by horizontal gene transfer.</title>
        <authorList>
            <person name="Misner I."/>
            <person name="Blouin N."/>
            <person name="Leonard G."/>
            <person name="Richards T.A."/>
            <person name="Lane C.E."/>
        </authorList>
    </citation>
    <scope>NUCLEOTIDE SEQUENCE [LARGE SCALE GENOMIC DNA]</scope>
    <source>
        <strain evidence="10 11">ATCC 34112</strain>
    </source>
</reference>
<dbReference type="Pfam" id="PF12796">
    <property type="entry name" value="Ank_2"/>
    <property type="match status" value="4"/>
</dbReference>
<dbReference type="HAMAP" id="MF_01665">
    <property type="entry name" value="HemeA_synth_type2"/>
    <property type="match status" value="1"/>
</dbReference>
<evidence type="ECO:0000256" key="2">
    <source>
        <dbReference type="ARBA" id="ARBA00022692"/>
    </source>
</evidence>
<comment type="pathway">
    <text evidence="6">Porphyrin-containing compound metabolism.</text>
</comment>
<feature type="transmembrane region" description="Helical" evidence="8">
    <location>
        <begin position="2422"/>
        <end position="2441"/>
    </location>
</feature>
<feature type="transmembrane region" description="Helical" evidence="8">
    <location>
        <begin position="2586"/>
        <end position="2612"/>
    </location>
</feature>
<dbReference type="Pfam" id="PF13637">
    <property type="entry name" value="Ank_4"/>
    <property type="match status" value="1"/>
</dbReference>
<accession>A0A1V9YX11</accession>
<name>A0A1V9YX11_9STRA</name>
<keyword evidence="2 8" id="KW-0812">Transmembrane</keyword>
<dbReference type="InterPro" id="IPR003780">
    <property type="entry name" value="COX15/CtaA_fam"/>
</dbReference>
<keyword evidence="7" id="KW-0040">ANK repeat</keyword>
<sequence length="2720" mass="306993">MLSRSRNAIRSSRLVHASIHQTVACPRVMGPTPKFMSSVAATLENVAANRPIAYWLFGCAGMVGTMVAVGGATRLTRSGLSMVTWKPHGGLPPMTTAEWEEEFELYKTFPEWQTRKNMTLDEFKGIYFWEYSHRMLGRTIGLAFAGPLAYFVLKKRMPKELYGRMAFLLGLGGFQGLVGWWMVRSGLEDVDTANRKEIRVSPFRLATHLALAFTTCGLLAWTGFSVLEPALPERLNLERDTITPDALKKMLRVRKALKHTTNILAFTILSGAFVAGIDAGMAFNTFPKMDDKWIPDGLFEMEPKWRNFFENTPLVQFDHRVLAMTTLAGFATAYGLARHPQVWWQLPTPAKTALNLNIAAVSGQVLLGITTLLNCVPVPLAVAHQTGALVLLTSSVYTLHTLRFARPLSSVFHRIPKKPYTWHFNYQSIMNTAIDTSSRQCDICFDPVPLWDGVTQLCHTNCPAYLCMECTETYFGQCLSEFIPGILSKVHCPICVIPMPLTKCKAYATEDEVDYAETCLFASSEVRCPSCDNSTPFVQSSSPIPPPLLLPSSLRQKIPWLRRLGTKFCRYKLTAAALYDYIAQKFTSHFHLTYQHVLHLIHDPERRATFVLYHLHQIRQVKTPCCKYQVCFECKSQGHSGECDVLSKPAYNSVVTCPLCNIWIVRGDGCDSMKCVCSTYFSWNEQVLIATQRKYDECLKSLFTRIHGRNAMIQVCNYLRQLVWRRRRFRTVLYQFKVICNKKTWIKVQVYLQNRILQRKLCRQNVLDELTMKLKNGQLVSKSKLMMHSSIPIASIAQLHIRTFSYYIRMAEPRSKVPRTVAYGNGNEFNVLLNTGLMDLIQSFNDGKRLVDWTDGELAMKFGYLFLVIHAQKLEFPNENAIDVAAAHGHLELVQWLHRNPQFTWTGSPAAIDCAALGGYEDLVRWLVLNRSDGCTSEALSNAAAGGHLNILKFINEEYQDIPIPAGSYHEAAENGHVNVLKWLPWNFVKNDENGPSCLMDSAAKNGHIKVAEFLEKINAVESMKAMDYAAEGGHLEMLKWLHERGYQSISTDAMNWAANCGHLEVIKYLHEHREEGCTTDAADFAAENAFLDILKWLFTNRSEGETAGAFDLAAKNGHLHIVEWLHANRGVGGTTAAMDGAARRGNIKMLDWLRVHRTEGCSTNAMEFAAEKGHIDVLNWLQKHTTAGCTTDAMDSAAMHNQLDALIWLHENRTEGCTAEAMAFAAEQGHLRIIQWLHENRTEGCTTDAMDWAARNNHLHVVHWLHDNRGEGCSADIVDVIIRAGHLRLLQWWYQHRRERCTLNAIGLACEYGHLPIVVWLHEIGEKTTFKAMNLAAEGGYLHIVKWLHTNRTEGCSIDAIEAVLTEEHPQIFKWLCINRTELKLSKCLKLTKELGSRAQVQWLKQFVQTKKDLHKGNKENKIAMDELNSLREADLVRWTSKSKKSDVSSYRSAQKMENMLHIAARRGFEAWTRILLEKSVNVNDQDAKGQTPLIVAIEMNNFNVFQVLLDANTDLTLKTSSGQTAFAIAAHLKQTHMTQAMLPKLKDHGAMELFIALQEQSVDSLRELLDTGISPAIYRPDASQLPALHATIDNELLLQVLLKKDASIVDMKDRLGQTALALAAMQGNLKACQTLIKFGANIDSRDIKGRSVGFLVAIHEQEEVLKYFLAQFPKSFSINTKDDEQRTPLHVHAENGNLSGCQLVVKYHAKLNALDAFGWTPMHLASSLGHMEVCAYLSGQGALQLDCNDSAICKPLNIPSMWISVTYARLCLIYNELFECGLPQTIAKYGTLRIRDLEMNTLLHLAAQHVSMINADYLLKALQSTGSIPVNVHNCYNQTPLHESQTKQRHFNSTVLKSMGSKDYTSLRGLLLQDQKLNEFNQCEPSKLSVLLSEISEGYCYLGDQSTQCISSSDGNTVLHALIETFKEKSPFPTVESQIEILSSPNWLGSHEAGVEYLIEKTNWFGLTPLHIAASIGATGFCKVLVDHGANVSTECGPLDERLKDPGSIATEGWRALNFALESNASEELVLYFLDQSNSLPKTSAAIAHLKSAIANNYPILLPLLHHRLDDESKSNSVIMEATTRCEEFFQSNGHDEIDNSAILLFKIVIEADLYGIDILKKYECKDLVIRPTGDTLLHVFVADTSRDRIPELAYLVTQAKIPVNSTNNRRMTALHYACKYHRVAIVSFLLGKGADICAICYTSPSFSRQEPDILGANRIRKEDKKIISNNPAERAMWSTPLQLCLSHKLEKLDPKQLQANSTIIEMLLQYPESLMETSARWDGSHLSDNALCHWNEFIFDKIATDFQFALPLYLNHYMSSKVWYGTTTQTFYEVKQVCQNLVRITQCDNSRVMLHPTVRNALRAKWKLFGRRIYRKELCLAVLLLLFFTASNYKLASENEAQNGSSNLSLSFDTADDCIAGIFKILAWLLALYHLVYVEIWQEWRLNTATYWRSWWNYINFTSYLLLLLSIPMDLLNVPPSIKESCLSVASILLLFGLMQSLLVFSYFSVLLFTFSRMLNVALKFCLLYTILLVGFTGAFYLIYHGSLGNTSLTESLATVFFITFGELNFRDNYASAVNPYRYTFGLVIIVVYLICVNIVGINMLIAMMTSEYDVIKNRAEVLAVKELASTLHRYESWLGAKALEKVYESDELQSFTKHQFDTDRHAAFASKLENNKNPKNASKSLLDQLQNDLSRTIERSEDAQALKSQLNLVSKE</sequence>
<dbReference type="InterPro" id="IPR005821">
    <property type="entry name" value="Ion_trans_dom"/>
</dbReference>
<keyword evidence="4" id="KW-0350">Heme biosynthesis</keyword>
<dbReference type="PANTHER" id="PTHR46586">
    <property type="entry name" value="ANKYRIN REPEAT-CONTAINING PROTEIN"/>
    <property type="match status" value="1"/>
</dbReference>
<dbReference type="GO" id="GO:0016020">
    <property type="term" value="C:membrane"/>
    <property type="evidence" value="ECO:0007669"/>
    <property type="project" value="UniProtKB-SubCell"/>
</dbReference>
<organism evidence="10 11">
    <name type="scientific">Thraustotheca clavata</name>
    <dbReference type="NCBI Taxonomy" id="74557"/>
    <lineage>
        <taxon>Eukaryota</taxon>
        <taxon>Sar</taxon>
        <taxon>Stramenopiles</taxon>
        <taxon>Oomycota</taxon>
        <taxon>Saprolegniomycetes</taxon>
        <taxon>Saprolegniales</taxon>
        <taxon>Achlyaceae</taxon>
        <taxon>Thraustotheca</taxon>
    </lineage>
</organism>
<dbReference type="PANTHER" id="PTHR46586:SF3">
    <property type="entry name" value="ANKYRIN REPEAT-CONTAINING PROTEIN"/>
    <property type="match status" value="1"/>
</dbReference>
<feature type="domain" description="Ion transport" evidence="9">
    <location>
        <begin position="2432"/>
        <end position="2623"/>
    </location>
</feature>
<feature type="non-terminal residue" evidence="10">
    <location>
        <position position="2720"/>
    </location>
</feature>
<feature type="transmembrane region" description="Helical" evidence="8">
    <location>
        <begin position="263"/>
        <end position="283"/>
    </location>
</feature>
<dbReference type="InterPro" id="IPR036770">
    <property type="entry name" value="Ankyrin_rpt-contain_sf"/>
</dbReference>
<dbReference type="GO" id="GO:0006784">
    <property type="term" value="P:heme A biosynthetic process"/>
    <property type="evidence" value="ECO:0007669"/>
    <property type="project" value="InterPro"/>
</dbReference>
<dbReference type="SUPFAM" id="SSF140860">
    <property type="entry name" value="Pseudo ankyrin repeat-like"/>
    <property type="match status" value="1"/>
</dbReference>
<proteinExistence type="inferred from homology"/>
<dbReference type="PROSITE" id="PS50297">
    <property type="entry name" value="ANK_REP_REGION"/>
    <property type="match status" value="5"/>
</dbReference>
<dbReference type="OrthoDB" id="194358at2759"/>
<dbReference type="Pfam" id="PF02628">
    <property type="entry name" value="COX15-CtaA"/>
    <property type="match status" value="1"/>
</dbReference>
<evidence type="ECO:0000313" key="10">
    <source>
        <dbReference type="EMBL" id="OQR90251.1"/>
    </source>
</evidence>
<feature type="transmembrane region" description="Helical" evidence="8">
    <location>
        <begin position="52"/>
        <end position="72"/>
    </location>
</feature>
<evidence type="ECO:0000259" key="9">
    <source>
        <dbReference type="Pfam" id="PF00520"/>
    </source>
</evidence>
<gene>
    <name evidence="10" type="ORF">THRCLA_09393</name>
</gene>
<feature type="repeat" description="ANK" evidence="7">
    <location>
        <begin position="1490"/>
        <end position="1522"/>
    </location>
</feature>